<name>A0A9X9M0Q3_GULGU</name>
<comment type="caution">
    <text evidence="1">The sequence shown here is derived from an EMBL/GenBank/DDBJ whole genome shotgun (WGS) entry which is preliminary data.</text>
</comment>
<reference evidence="1 2" key="1">
    <citation type="submission" date="2018-10" db="EMBL/GenBank/DDBJ databases">
        <authorList>
            <person name="Ekblom R."/>
            <person name="Jareborg N."/>
        </authorList>
    </citation>
    <scope>NUCLEOTIDE SEQUENCE [LARGE SCALE GENOMIC DNA]</scope>
    <source>
        <tissue evidence="1">Muscle</tissue>
    </source>
</reference>
<proteinExistence type="predicted"/>
<feature type="non-terminal residue" evidence="1">
    <location>
        <position position="45"/>
    </location>
</feature>
<dbReference type="Proteomes" id="UP000269945">
    <property type="component" value="Unassembled WGS sequence"/>
</dbReference>
<keyword evidence="2" id="KW-1185">Reference proteome</keyword>
<accession>A0A9X9M0Q3</accession>
<evidence type="ECO:0000313" key="2">
    <source>
        <dbReference type="Proteomes" id="UP000269945"/>
    </source>
</evidence>
<organism evidence="1 2">
    <name type="scientific">Gulo gulo</name>
    <name type="common">Wolverine</name>
    <name type="synonym">Gluton</name>
    <dbReference type="NCBI Taxonomy" id="48420"/>
    <lineage>
        <taxon>Eukaryota</taxon>
        <taxon>Metazoa</taxon>
        <taxon>Chordata</taxon>
        <taxon>Craniata</taxon>
        <taxon>Vertebrata</taxon>
        <taxon>Euteleostomi</taxon>
        <taxon>Mammalia</taxon>
        <taxon>Eutheria</taxon>
        <taxon>Laurasiatheria</taxon>
        <taxon>Carnivora</taxon>
        <taxon>Caniformia</taxon>
        <taxon>Musteloidea</taxon>
        <taxon>Mustelidae</taxon>
        <taxon>Guloninae</taxon>
        <taxon>Gulo</taxon>
    </lineage>
</organism>
<protein>
    <submittedName>
        <fullName evidence="1">Uncharacterized protein</fullName>
    </submittedName>
</protein>
<sequence>MENEVIRSHCAGRLGTPAALSGRSERRVLQVLSLSTRISKRGMVC</sequence>
<evidence type="ECO:0000313" key="1">
    <source>
        <dbReference type="EMBL" id="VCX12900.1"/>
    </source>
</evidence>
<gene>
    <name evidence="1" type="ORF">BN2614_LOCUS1</name>
</gene>
<dbReference type="EMBL" id="CYRY02034972">
    <property type="protein sequence ID" value="VCX12900.1"/>
    <property type="molecule type" value="Genomic_DNA"/>
</dbReference>
<dbReference type="AlphaFoldDB" id="A0A9X9M0Q3"/>